<dbReference type="Gene3D" id="1.20.1250.20">
    <property type="entry name" value="MFS general substrate transporter like domains"/>
    <property type="match status" value="1"/>
</dbReference>
<feature type="transmembrane region" description="Helical" evidence="7">
    <location>
        <begin position="79"/>
        <end position="99"/>
    </location>
</feature>
<evidence type="ECO:0000256" key="5">
    <source>
        <dbReference type="ARBA" id="ARBA00022989"/>
    </source>
</evidence>
<dbReference type="PANTHER" id="PTHR42718">
    <property type="entry name" value="MAJOR FACILITATOR SUPERFAMILY MULTIDRUG TRANSPORTER MFSC"/>
    <property type="match status" value="1"/>
</dbReference>
<accession>A0ABN3TU16</accession>
<feature type="transmembrane region" description="Helical" evidence="7">
    <location>
        <begin position="433"/>
        <end position="455"/>
    </location>
</feature>
<evidence type="ECO:0000256" key="1">
    <source>
        <dbReference type="ARBA" id="ARBA00004651"/>
    </source>
</evidence>
<dbReference type="Pfam" id="PF07690">
    <property type="entry name" value="MFS_1"/>
    <property type="match status" value="1"/>
</dbReference>
<feature type="transmembrane region" description="Helical" evidence="7">
    <location>
        <begin position="12"/>
        <end position="40"/>
    </location>
</feature>
<feature type="transmembrane region" description="Helical" evidence="7">
    <location>
        <begin position="403"/>
        <end position="421"/>
    </location>
</feature>
<gene>
    <name evidence="9" type="ORF">GCM10010439_01840</name>
</gene>
<dbReference type="EMBL" id="BAAATZ010000002">
    <property type="protein sequence ID" value="GAA2718578.1"/>
    <property type="molecule type" value="Genomic_DNA"/>
</dbReference>
<feature type="transmembrane region" description="Helical" evidence="7">
    <location>
        <begin position="293"/>
        <end position="312"/>
    </location>
</feature>
<dbReference type="CDD" id="cd17321">
    <property type="entry name" value="MFS_MMR_MDR_like"/>
    <property type="match status" value="1"/>
</dbReference>
<keyword evidence="5 7" id="KW-1133">Transmembrane helix</keyword>
<feature type="transmembrane region" description="Helical" evidence="7">
    <location>
        <begin position="356"/>
        <end position="382"/>
    </location>
</feature>
<feature type="domain" description="Major facilitator superfamily (MFS) profile" evidence="8">
    <location>
        <begin position="14"/>
        <end position="456"/>
    </location>
</feature>
<evidence type="ECO:0000256" key="3">
    <source>
        <dbReference type="ARBA" id="ARBA00022475"/>
    </source>
</evidence>
<dbReference type="SUPFAM" id="SSF103473">
    <property type="entry name" value="MFS general substrate transporter"/>
    <property type="match status" value="1"/>
</dbReference>
<reference evidence="9 10" key="1">
    <citation type="journal article" date="2019" name="Int. J. Syst. Evol. Microbiol.">
        <title>The Global Catalogue of Microorganisms (GCM) 10K type strain sequencing project: providing services to taxonomists for standard genome sequencing and annotation.</title>
        <authorList>
            <consortium name="The Broad Institute Genomics Platform"/>
            <consortium name="The Broad Institute Genome Sequencing Center for Infectious Disease"/>
            <person name="Wu L."/>
            <person name="Ma J."/>
        </authorList>
    </citation>
    <scope>NUCLEOTIDE SEQUENCE [LARGE SCALE GENOMIC DNA]</scope>
    <source>
        <strain evidence="9 10">JCM 8201</strain>
    </source>
</reference>
<proteinExistence type="predicted"/>
<evidence type="ECO:0000313" key="10">
    <source>
        <dbReference type="Proteomes" id="UP001501842"/>
    </source>
</evidence>
<dbReference type="Proteomes" id="UP001501842">
    <property type="component" value="Unassembled WGS sequence"/>
</dbReference>
<keyword evidence="6 7" id="KW-0472">Membrane</keyword>
<feature type="transmembrane region" description="Helical" evidence="7">
    <location>
        <begin position="264"/>
        <end position="287"/>
    </location>
</feature>
<keyword evidence="2" id="KW-0813">Transport</keyword>
<keyword evidence="3" id="KW-1003">Cell membrane</keyword>
<evidence type="ECO:0000259" key="8">
    <source>
        <dbReference type="PROSITE" id="PS50850"/>
    </source>
</evidence>
<evidence type="ECO:0000256" key="4">
    <source>
        <dbReference type="ARBA" id="ARBA00022692"/>
    </source>
</evidence>
<dbReference type="PROSITE" id="PS50850">
    <property type="entry name" value="MFS"/>
    <property type="match status" value="1"/>
</dbReference>
<keyword evidence="10" id="KW-1185">Reference proteome</keyword>
<feature type="transmembrane region" description="Helical" evidence="7">
    <location>
        <begin position="166"/>
        <end position="188"/>
    </location>
</feature>
<evidence type="ECO:0000256" key="6">
    <source>
        <dbReference type="ARBA" id="ARBA00023136"/>
    </source>
</evidence>
<dbReference type="InterPro" id="IPR011701">
    <property type="entry name" value="MFS"/>
</dbReference>
<comment type="subcellular location">
    <subcellularLocation>
        <location evidence="1">Cell membrane</location>
        <topology evidence="1">Multi-pass membrane protein</topology>
    </subcellularLocation>
</comment>
<dbReference type="InterPro" id="IPR020846">
    <property type="entry name" value="MFS_dom"/>
</dbReference>
<comment type="caution">
    <text evidence="9">The sequence shown here is derived from an EMBL/GenBank/DDBJ whole genome shotgun (WGS) entry which is preliminary data.</text>
</comment>
<evidence type="ECO:0000256" key="7">
    <source>
        <dbReference type="SAM" id="Phobius"/>
    </source>
</evidence>
<dbReference type="InterPro" id="IPR036259">
    <property type="entry name" value="MFS_trans_sf"/>
</dbReference>
<feature type="transmembrane region" description="Helical" evidence="7">
    <location>
        <begin position="200"/>
        <end position="220"/>
    </location>
</feature>
<dbReference type="Gene3D" id="1.20.1720.10">
    <property type="entry name" value="Multidrug resistance protein D"/>
    <property type="match status" value="1"/>
</dbReference>
<dbReference type="PANTHER" id="PTHR42718:SF42">
    <property type="entry name" value="EXPORT PROTEIN"/>
    <property type="match status" value="1"/>
</dbReference>
<keyword evidence="4 7" id="KW-0812">Transmembrane</keyword>
<feature type="transmembrane region" description="Helical" evidence="7">
    <location>
        <begin position="226"/>
        <end position="243"/>
    </location>
</feature>
<feature type="transmembrane region" description="Helical" evidence="7">
    <location>
        <begin position="138"/>
        <end position="160"/>
    </location>
</feature>
<feature type="transmembrane region" description="Helical" evidence="7">
    <location>
        <begin position="52"/>
        <end position="72"/>
    </location>
</feature>
<dbReference type="InterPro" id="IPR004638">
    <property type="entry name" value="EmrB-like"/>
</dbReference>
<protein>
    <submittedName>
        <fullName evidence="9">MFS transporter</fullName>
    </submittedName>
</protein>
<dbReference type="NCBIfam" id="TIGR00711">
    <property type="entry name" value="efflux_EmrB"/>
    <property type="match status" value="1"/>
</dbReference>
<organism evidence="9 10">
    <name type="scientific">Actinocorallia aurantiaca</name>
    <dbReference type="NCBI Taxonomy" id="46204"/>
    <lineage>
        <taxon>Bacteria</taxon>
        <taxon>Bacillati</taxon>
        <taxon>Actinomycetota</taxon>
        <taxon>Actinomycetes</taxon>
        <taxon>Streptosporangiales</taxon>
        <taxon>Thermomonosporaceae</taxon>
        <taxon>Actinocorallia</taxon>
    </lineage>
</organism>
<evidence type="ECO:0000256" key="2">
    <source>
        <dbReference type="ARBA" id="ARBA00022448"/>
    </source>
</evidence>
<evidence type="ECO:0000313" key="9">
    <source>
        <dbReference type="EMBL" id="GAA2718578.1"/>
    </source>
</evidence>
<sequence length="474" mass="48380">MEGVRYDSAAGKWVLIATVLGSALAAIDATVVGIALPAIGREFGVGLGSLQWVVTAYTLTLAGLLLVAGALGDRYGRRLVFQIGVVWFAAASALCAVASGPGLLIMARALQGVGAALLTPGSLAILQASFHPDDRGKAIGAWSGLSGVAAAVGPFLGGWLVEAASWRLIFVINLPLAVLVVVLTWRHVPESRDPEASGRVDVVGGVLVTGGLVGLTYGLIEGPERGWTAPAALALLLVVFVWWQSRVDHPLLPLEMFRSVGFSVTNVVTFIVYGALGGALFLLPIQLQQVSGYTPLEAGIALLPVTVIMLLLSSKSGAVAAKIGPRMQMSVGPVVVGAGFALLTRVDEAGTYLTEVFPAVCVFGLGLAITVAPLTATVLAAVPARHAGIASAVNNDVARAASLIAVAVFPALVGIAGDAYLHPERFSAGFHSASLIAAALCVAGGLLSAVALRGAACPRMAARHHCALDAPPLD</sequence>
<name>A0ABN3TU16_9ACTN</name>